<dbReference type="OrthoDB" id="416222at2759"/>
<protein>
    <submittedName>
        <fullName evidence="7">Glycoside hydrolase family 3 C-terminal domain-containing protein</fullName>
    </submittedName>
</protein>
<dbReference type="Gene3D" id="3.20.20.300">
    <property type="entry name" value="Glycoside hydrolase, family 3, N-terminal domain"/>
    <property type="match status" value="2"/>
</dbReference>
<dbReference type="Pfam" id="PF00933">
    <property type="entry name" value="Glyco_hydro_3"/>
    <property type="match status" value="1"/>
</dbReference>
<dbReference type="Proteomes" id="UP000245207">
    <property type="component" value="Unassembled WGS sequence"/>
</dbReference>
<comment type="caution">
    <text evidence="7">The sequence shown here is derived from an EMBL/GenBank/DDBJ whole genome shotgun (WGS) entry which is preliminary data.</text>
</comment>
<dbReference type="EMBL" id="PKPP01002359">
    <property type="protein sequence ID" value="PWA75750.1"/>
    <property type="molecule type" value="Genomic_DNA"/>
</dbReference>
<feature type="compositionally biased region" description="Polar residues" evidence="4">
    <location>
        <begin position="280"/>
        <end position="293"/>
    </location>
</feature>
<organism evidence="7 8">
    <name type="scientific">Artemisia annua</name>
    <name type="common">Sweet wormwood</name>
    <dbReference type="NCBI Taxonomy" id="35608"/>
    <lineage>
        <taxon>Eukaryota</taxon>
        <taxon>Viridiplantae</taxon>
        <taxon>Streptophyta</taxon>
        <taxon>Embryophyta</taxon>
        <taxon>Tracheophyta</taxon>
        <taxon>Spermatophyta</taxon>
        <taxon>Magnoliopsida</taxon>
        <taxon>eudicotyledons</taxon>
        <taxon>Gunneridae</taxon>
        <taxon>Pentapetalae</taxon>
        <taxon>asterids</taxon>
        <taxon>campanulids</taxon>
        <taxon>Asterales</taxon>
        <taxon>Asteraceae</taxon>
        <taxon>Asteroideae</taxon>
        <taxon>Anthemideae</taxon>
        <taxon>Artemisiinae</taxon>
        <taxon>Artemisia</taxon>
    </lineage>
</organism>
<feature type="chain" id="PRO_5015680697" evidence="5">
    <location>
        <begin position="24"/>
        <end position="302"/>
    </location>
</feature>
<keyword evidence="2 7" id="KW-0378">Hydrolase</keyword>
<evidence type="ECO:0000256" key="2">
    <source>
        <dbReference type="ARBA" id="ARBA00022801"/>
    </source>
</evidence>
<proteinExistence type="inferred from homology"/>
<dbReference type="PROSITE" id="PS00775">
    <property type="entry name" value="GLYCOSYL_HYDROL_F3"/>
    <property type="match status" value="1"/>
</dbReference>
<feature type="signal peptide" evidence="5">
    <location>
        <begin position="1"/>
        <end position="23"/>
    </location>
</feature>
<dbReference type="InterPro" id="IPR051915">
    <property type="entry name" value="Cellulose_Degrad_GH3"/>
</dbReference>
<evidence type="ECO:0000256" key="5">
    <source>
        <dbReference type="SAM" id="SignalP"/>
    </source>
</evidence>
<dbReference type="AlphaFoldDB" id="A0A2U1NQL9"/>
<evidence type="ECO:0000313" key="8">
    <source>
        <dbReference type="Proteomes" id="UP000245207"/>
    </source>
</evidence>
<dbReference type="InterPro" id="IPR019800">
    <property type="entry name" value="Glyco_hydro_3_AS"/>
</dbReference>
<dbReference type="InterPro" id="IPR001764">
    <property type="entry name" value="Glyco_hydro_3_N"/>
</dbReference>
<dbReference type="SUPFAM" id="SSF51445">
    <property type="entry name" value="(Trans)glycosidases"/>
    <property type="match status" value="2"/>
</dbReference>
<evidence type="ECO:0000256" key="4">
    <source>
        <dbReference type="SAM" id="MobiDB-lite"/>
    </source>
</evidence>
<keyword evidence="5" id="KW-0732">Signal</keyword>
<comment type="similarity">
    <text evidence="1">Belongs to the glycosyl hydrolase 3 family.</text>
</comment>
<accession>A0A2U1NQL9</accession>
<keyword evidence="8" id="KW-1185">Reference proteome</keyword>
<feature type="domain" description="Glycoside hydrolase family 3 N-terminal" evidence="6">
    <location>
        <begin position="102"/>
        <end position="219"/>
    </location>
</feature>
<evidence type="ECO:0000259" key="6">
    <source>
        <dbReference type="Pfam" id="PF00933"/>
    </source>
</evidence>
<evidence type="ECO:0000256" key="3">
    <source>
        <dbReference type="SAM" id="Coils"/>
    </source>
</evidence>
<gene>
    <name evidence="7" type="ORF">CTI12_AA057620</name>
</gene>
<dbReference type="STRING" id="35608.A0A2U1NQL9"/>
<dbReference type="InterPro" id="IPR017853">
    <property type="entry name" value="GH"/>
</dbReference>
<dbReference type="PANTHER" id="PTHR30620">
    <property type="entry name" value="PERIPLASMIC BETA-GLUCOSIDASE-RELATED"/>
    <property type="match status" value="1"/>
</dbReference>
<feature type="coiled-coil region" evidence="3">
    <location>
        <begin position="230"/>
        <end position="257"/>
    </location>
</feature>
<dbReference type="PANTHER" id="PTHR30620:SF100">
    <property type="entry name" value="GLUCAN 1,3-BETA-GLUCOSIDASE"/>
    <property type="match status" value="1"/>
</dbReference>
<keyword evidence="3" id="KW-0175">Coiled coil</keyword>
<dbReference type="GO" id="GO:0008422">
    <property type="term" value="F:beta-glucosidase activity"/>
    <property type="evidence" value="ECO:0007669"/>
    <property type="project" value="UniProtKB-EC"/>
</dbReference>
<sequence>MAILSQRVFMILVICCCATFAECMTMKYKDPTQPLRIRINDLMLRMTLEEKISQMTQIDKSAATPDVMKNYFIGSLLSGGGIDTVNKFQKGSDPKLAVKKIGAPYHDVIRKGIATIKVSYASWNGVKKHQNKELITGLLKNKLKFKGFVISDFMGIDMITGPAHANYAYLIEQRVGAGIDMIMVGNNYKEFMDGLATLVKKKVIPIRRINDAVRRILRVKFILGLFENPLNTDLSNAENLEEQVERQNQQDMAMQAMCIDQSMIPLRKRTTRILAAPTHADNNGNQCGTTNLSAIEDTESNN</sequence>
<name>A0A2U1NQL9_ARTAN</name>
<feature type="region of interest" description="Disordered" evidence="4">
    <location>
        <begin position="278"/>
        <end position="302"/>
    </location>
</feature>
<evidence type="ECO:0000256" key="1">
    <source>
        <dbReference type="ARBA" id="ARBA00005336"/>
    </source>
</evidence>
<dbReference type="GO" id="GO:0009251">
    <property type="term" value="P:glucan catabolic process"/>
    <property type="evidence" value="ECO:0007669"/>
    <property type="project" value="TreeGrafter"/>
</dbReference>
<dbReference type="InterPro" id="IPR036962">
    <property type="entry name" value="Glyco_hydro_3_N_sf"/>
</dbReference>
<reference evidence="7 8" key="1">
    <citation type="journal article" date="2018" name="Mol. Plant">
        <title>The genome of Artemisia annua provides insight into the evolution of Asteraceae family and artemisinin biosynthesis.</title>
        <authorList>
            <person name="Shen Q."/>
            <person name="Zhang L."/>
            <person name="Liao Z."/>
            <person name="Wang S."/>
            <person name="Yan T."/>
            <person name="Shi P."/>
            <person name="Liu M."/>
            <person name="Fu X."/>
            <person name="Pan Q."/>
            <person name="Wang Y."/>
            <person name="Lv Z."/>
            <person name="Lu X."/>
            <person name="Zhang F."/>
            <person name="Jiang W."/>
            <person name="Ma Y."/>
            <person name="Chen M."/>
            <person name="Hao X."/>
            <person name="Li L."/>
            <person name="Tang Y."/>
            <person name="Lv G."/>
            <person name="Zhou Y."/>
            <person name="Sun X."/>
            <person name="Brodelius P.E."/>
            <person name="Rose J.K.C."/>
            <person name="Tang K."/>
        </authorList>
    </citation>
    <scope>NUCLEOTIDE SEQUENCE [LARGE SCALE GENOMIC DNA]</scope>
    <source>
        <strain evidence="8">cv. Huhao1</strain>
        <tissue evidence="7">Leaf</tissue>
    </source>
</reference>
<evidence type="ECO:0000313" key="7">
    <source>
        <dbReference type="EMBL" id="PWA75750.1"/>
    </source>
</evidence>